<comment type="subcellular location">
    <subcellularLocation>
        <location evidence="7">Cell inner membrane</location>
        <topology evidence="7">Multi-pass membrane protein</topology>
    </subcellularLocation>
    <subcellularLocation>
        <location evidence="1">Cell membrane</location>
        <topology evidence="1">Multi-pass membrane protein</topology>
    </subcellularLocation>
</comment>
<organism evidence="9 10">
    <name type="scientific">Bauldia litoralis</name>
    <dbReference type="NCBI Taxonomy" id="665467"/>
    <lineage>
        <taxon>Bacteria</taxon>
        <taxon>Pseudomonadati</taxon>
        <taxon>Pseudomonadota</taxon>
        <taxon>Alphaproteobacteria</taxon>
        <taxon>Hyphomicrobiales</taxon>
        <taxon>Kaistiaceae</taxon>
        <taxon>Bauldia</taxon>
    </lineage>
</organism>
<accession>A0A1G6DK37</accession>
<evidence type="ECO:0000256" key="7">
    <source>
        <dbReference type="RuleBase" id="RU365041"/>
    </source>
</evidence>
<evidence type="ECO:0000259" key="8">
    <source>
        <dbReference type="Pfam" id="PF02308"/>
    </source>
</evidence>
<dbReference type="EMBL" id="FMXQ01000007">
    <property type="protein sequence ID" value="SDB45471.1"/>
    <property type="molecule type" value="Genomic_DNA"/>
</dbReference>
<comment type="similarity">
    <text evidence="2 7">Belongs to the MgtC/SapB family.</text>
</comment>
<dbReference type="RefSeq" id="WP_244521311.1">
    <property type="nucleotide sequence ID" value="NZ_FMXQ01000007.1"/>
</dbReference>
<feature type="transmembrane region" description="Helical" evidence="7">
    <location>
        <begin position="114"/>
        <end position="147"/>
    </location>
</feature>
<evidence type="ECO:0000313" key="10">
    <source>
        <dbReference type="Proteomes" id="UP000199071"/>
    </source>
</evidence>
<dbReference type="InterPro" id="IPR049177">
    <property type="entry name" value="MgtC_SapB_SrpB_YhiD_N"/>
</dbReference>
<protein>
    <recommendedName>
        <fullName evidence="7">Protein MgtC</fullName>
    </recommendedName>
</protein>
<proteinExistence type="inferred from homology"/>
<dbReference type="Proteomes" id="UP000199071">
    <property type="component" value="Unassembled WGS sequence"/>
</dbReference>
<keyword evidence="4 7" id="KW-0812">Transmembrane</keyword>
<keyword evidence="10" id="KW-1185">Reference proteome</keyword>
<keyword evidence="3" id="KW-1003">Cell membrane</keyword>
<keyword evidence="6 7" id="KW-0472">Membrane</keyword>
<feature type="transmembrane region" description="Helical" evidence="7">
    <location>
        <begin position="81"/>
        <end position="102"/>
    </location>
</feature>
<evidence type="ECO:0000256" key="6">
    <source>
        <dbReference type="ARBA" id="ARBA00023136"/>
    </source>
</evidence>
<dbReference type="InterPro" id="IPR003416">
    <property type="entry name" value="MgtC/SapB/SrpB/YhiD_fam"/>
</dbReference>
<sequence length="167" mass="17315">MPSDLSFQSLLDTDLGIGVMVFRLGLACLLCAVIGLDREWRARPAGLRTHILVGLAAATFSVITLELMGRAEGPGDRTDPIRVVEAVTAGVAFLAAGTIIQARGGVHGLTTGAGLWLAGAIGTAVGIGVYAVAFLATILGFAVLFLLRHVEETLPKKKDAEPGPDKV</sequence>
<dbReference type="PANTHER" id="PTHR33778:SF1">
    <property type="entry name" value="MAGNESIUM TRANSPORTER YHID-RELATED"/>
    <property type="match status" value="1"/>
</dbReference>
<evidence type="ECO:0000256" key="3">
    <source>
        <dbReference type="ARBA" id="ARBA00022475"/>
    </source>
</evidence>
<evidence type="ECO:0000256" key="2">
    <source>
        <dbReference type="ARBA" id="ARBA00009298"/>
    </source>
</evidence>
<dbReference type="AlphaFoldDB" id="A0A1G6DK37"/>
<evidence type="ECO:0000256" key="5">
    <source>
        <dbReference type="ARBA" id="ARBA00022989"/>
    </source>
</evidence>
<evidence type="ECO:0000256" key="1">
    <source>
        <dbReference type="ARBA" id="ARBA00004651"/>
    </source>
</evidence>
<name>A0A1G6DK37_9HYPH</name>
<feature type="transmembrane region" description="Helical" evidence="7">
    <location>
        <begin position="49"/>
        <end position="69"/>
    </location>
</feature>
<dbReference type="PRINTS" id="PR01837">
    <property type="entry name" value="MGTCSAPBPROT"/>
</dbReference>
<reference evidence="9 10" key="1">
    <citation type="submission" date="2016-10" db="EMBL/GenBank/DDBJ databases">
        <authorList>
            <person name="de Groot N.N."/>
        </authorList>
    </citation>
    <scope>NUCLEOTIDE SEQUENCE [LARGE SCALE GENOMIC DNA]</scope>
    <source>
        <strain evidence="9 10">ATCC 35022</strain>
    </source>
</reference>
<feature type="transmembrane region" description="Helical" evidence="7">
    <location>
        <begin position="15"/>
        <end position="37"/>
    </location>
</feature>
<keyword evidence="5 7" id="KW-1133">Transmembrane helix</keyword>
<dbReference type="PANTHER" id="PTHR33778">
    <property type="entry name" value="PROTEIN MGTC"/>
    <property type="match status" value="1"/>
</dbReference>
<keyword evidence="7" id="KW-0997">Cell inner membrane</keyword>
<dbReference type="GO" id="GO:0005886">
    <property type="term" value="C:plasma membrane"/>
    <property type="evidence" value="ECO:0007669"/>
    <property type="project" value="UniProtKB-SubCell"/>
</dbReference>
<dbReference type="STRING" id="665467.SAMN02982931_03515"/>
<evidence type="ECO:0000256" key="4">
    <source>
        <dbReference type="ARBA" id="ARBA00022692"/>
    </source>
</evidence>
<feature type="domain" description="MgtC/SapB/SrpB/YhiD N-terminal" evidence="8">
    <location>
        <begin position="24"/>
        <end position="152"/>
    </location>
</feature>
<gene>
    <name evidence="9" type="ORF">SAMN02982931_03515</name>
</gene>
<dbReference type="Pfam" id="PF02308">
    <property type="entry name" value="MgtC"/>
    <property type="match status" value="1"/>
</dbReference>
<evidence type="ECO:0000313" key="9">
    <source>
        <dbReference type="EMBL" id="SDB45471.1"/>
    </source>
</evidence>